<keyword evidence="6 11" id="KW-0547">Nucleotide-binding</keyword>
<dbReference type="EMBL" id="SLYQ01000003">
    <property type="protein sequence ID" value="TCQ73988.1"/>
    <property type="molecule type" value="Genomic_DNA"/>
</dbReference>
<dbReference type="SUPFAM" id="SSF55190">
    <property type="entry name" value="Arginyl-tRNA synthetase (ArgRS), N-terminal 'additional' domain"/>
    <property type="match status" value="1"/>
</dbReference>
<dbReference type="FunFam" id="3.30.1360.70:FF:000001">
    <property type="entry name" value="Arginine--tRNA ligase"/>
    <property type="match status" value="1"/>
</dbReference>
<feature type="short sequence motif" description="'HIGH' region" evidence="11">
    <location>
        <begin position="122"/>
        <end position="132"/>
    </location>
</feature>
<keyword evidence="4 11" id="KW-0963">Cytoplasm</keyword>
<dbReference type="Gene3D" id="3.40.50.620">
    <property type="entry name" value="HUPs"/>
    <property type="match status" value="1"/>
</dbReference>
<protein>
    <recommendedName>
        <fullName evidence="11">Arginine--tRNA ligase</fullName>
        <ecNumber evidence="11">6.1.1.19</ecNumber>
    </recommendedName>
    <alternativeName>
        <fullName evidence="11">Arginyl-tRNA synthetase</fullName>
        <shortName evidence="11">ArgRS</shortName>
    </alternativeName>
</protein>
<dbReference type="CDD" id="cd00671">
    <property type="entry name" value="ArgRS_core"/>
    <property type="match status" value="1"/>
</dbReference>
<evidence type="ECO:0000256" key="5">
    <source>
        <dbReference type="ARBA" id="ARBA00022598"/>
    </source>
</evidence>
<dbReference type="GO" id="GO:0004814">
    <property type="term" value="F:arginine-tRNA ligase activity"/>
    <property type="evidence" value="ECO:0007669"/>
    <property type="project" value="UniProtKB-UniRule"/>
</dbReference>
<dbReference type="HAMAP" id="MF_00123">
    <property type="entry name" value="Arg_tRNA_synth"/>
    <property type="match status" value="1"/>
</dbReference>
<dbReference type="InterPro" id="IPR036695">
    <property type="entry name" value="Arg-tRNA-synth_N_sf"/>
</dbReference>
<evidence type="ECO:0000256" key="1">
    <source>
        <dbReference type="ARBA" id="ARBA00004496"/>
    </source>
</evidence>
<dbReference type="EC" id="6.1.1.19" evidence="11"/>
<evidence type="ECO:0000256" key="2">
    <source>
        <dbReference type="ARBA" id="ARBA00005594"/>
    </source>
</evidence>
<dbReference type="PANTHER" id="PTHR11956">
    <property type="entry name" value="ARGINYL-TRNA SYNTHETASE"/>
    <property type="match status" value="1"/>
</dbReference>
<feature type="domain" description="DALR anticodon binding" evidence="13">
    <location>
        <begin position="460"/>
        <end position="577"/>
    </location>
</feature>
<evidence type="ECO:0000259" key="13">
    <source>
        <dbReference type="SMART" id="SM00836"/>
    </source>
</evidence>
<dbReference type="InterPro" id="IPR009080">
    <property type="entry name" value="tRNAsynth_Ia_anticodon-bd"/>
</dbReference>
<keyword evidence="7 11" id="KW-0067">ATP-binding</keyword>
<dbReference type="InterPro" id="IPR035684">
    <property type="entry name" value="ArgRS_core"/>
</dbReference>
<dbReference type="PANTHER" id="PTHR11956:SF5">
    <property type="entry name" value="ARGININE--TRNA LIGASE, CYTOPLASMIC"/>
    <property type="match status" value="1"/>
</dbReference>
<dbReference type="Pfam" id="PF00750">
    <property type="entry name" value="tRNA-synt_1d"/>
    <property type="match status" value="1"/>
</dbReference>
<evidence type="ECO:0000256" key="9">
    <source>
        <dbReference type="ARBA" id="ARBA00023146"/>
    </source>
</evidence>
<dbReference type="Pfam" id="PF03485">
    <property type="entry name" value="Arg_tRNA_synt_N"/>
    <property type="match status" value="1"/>
</dbReference>
<comment type="similarity">
    <text evidence="2 11 12">Belongs to the class-I aminoacyl-tRNA synthetase family.</text>
</comment>
<comment type="caution">
    <text evidence="15">The sequence shown here is derived from an EMBL/GenBank/DDBJ whole genome shotgun (WGS) entry which is preliminary data.</text>
</comment>
<dbReference type="SUPFAM" id="SSF52374">
    <property type="entry name" value="Nucleotidylyl transferase"/>
    <property type="match status" value="1"/>
</dbReference>
<dbReference type="FunFam" id="1.10.730.10:FF:000001">
    <property type="entry name" value="Arginine--tRNA ligase"/>
    <property type="match status" value="1"/>
</dbReference>
<evidence type="ECO:0000256" key="12">
    <source>
        <dbReference type="RuleBase" id="RU363038"/>
    </source>
</evidence>
<dbReference type="InterPro" id="IPR005148">
    <property type="entry name" value="Arg-tRNA-synth_N"/>
</dbReference>
<dbReference type="Gene3D" id="1.10.730.10">
    <property type="entry name" value="Isoleucyl-tRNA Synthetase, Domain 1"/>
    <property type="match status" value="1"/>
</dbReference>
<dbReference type="GO" id="GO:0005524">
    <property type="term" value="F:ATP binding"/>
    <property type="evidence" value="ECO:0007669"/>
    <property type="project" value="UniProtKB-UniRule"/>
</dbReference>
<name>A0ABD7QJX2_RAOOR</name>
<dbReference type="PROSITE" id="PS00178">
    <property type="entry name" value="AA_TRNA_LIGASE_I"/>
    <property type="match status" value="1"/>
</dbReference>
<evidence type="ECO:0000256" key="6">
    <source>
        <dbReference type="ARBA" id="ARBA00022741"/>
    </source>
</evidence>
<feature type="domain" description="Arginyl tRNA synthetase N-terminal" evidence="14">
    <location>
        <begin position="1"/>
        <end position="87"/>
    </location>
</feature>
<organism evidence="15 16">
    <name type="scientific">Raoultella ornithinolytica</name>
    <name type="common">Klebsiella ornithinolytica</name>
    <dbReference type="NCBI Taxonomy" id="54291"/>
    <lineage>
        <taxon>Bacteria</taxon>
        <taxon>Pseudomonadati</taxon>
        <taxon>Pseudomonadota</taxon>
        <taxon>Gammaproteobacteria</taxon>
        <taxon>Enterobacterales</taxon>
        <taxon>Enterobacteriaceae</taxon>
        <taxon>Klebsiella/Raoultella group</taxon>
        <taxon>Raoultella</taxon>
    </lineage>
</organism>
<dbReference type="CDD" id="cd07956">
    <property type="entry name" value="Anticodon_Ia_Arg"/>
    <property type="match status" value="1"/>
</dbReference>
<keyword evidence="9 11" id="KW-0030">Aminoacyl-tRNA synthetase</keyword>
<dbReference type="Gene3D" id="3.30.1360.70">
    <property type="entry name" value="Arginyl tRNA synthetase N-terminal domain"/>
    <property type="match status" value="1"/>
</dbReference>
<comment type="subcellular location">
    <subcellularLocation>
        <location evidence="1 11">Cytoplasm</location>
    </subcellularLocation>
</comment>
<evidence type="ECO:0000256" key="3">
    <source>
        <dbReference type="ARBA" id="ARBA00011245"/>
    </source>
</evidence>
<dbReference type="SMART" id="SM00836">
    <property type="entry name" value="DALR_1"/>
    <property type="match status" value="1"/>
</dbReference>
<dbReference type="SMART" id="SM01016">
    <property type="entry name" value="Arg_tRNA_synt_N"/>
    <property type="match status" value="1"/>
</dbReference>
<keyword evidence="5 11" id="KW-0436">Ligase</keyword>
<dbReference type="InterPro" id="IPR014729">
    <property type="entry name" value="Rossmann-like_a/b/a_fold"/>
</dbReference>
<evidence type="ECO:0000256" key="7">
    <source>
        <dbReference type="ARBA" id="ARBA00022840"/>
    </source>
</evidence>
<dbReference type="RefSeq" id="WP_132511996.1">
    <property type="nucleotide sequence ID" value="NZ_SLYQ01000003.1"/>
</dbReference>
<evidence type="ECO:0000256" key="4">
    <source>
        <dbReference type="ARBA" id="ARBA00022490"/>
    </source>
</evidence>
<evidence type="ECO:0000313" key="16">
    <source>
        <dbReference type="Proteomes" id="UP000295263"/>
    </source>
</evidence>
<dbReference type="InterPro" id="IPR001412">
    <property type="entry name" value="aa-tRNA-synth_I_CS"/>
</dbReference>
<dbReference type="InterPro" id="IPR001278">
    <property type="entry name" value="Arg-tRNA-ligase"/>
</dbReference>
<accession>A0ABD7QJX2</accession>
<dbReference type="AlphaFoldDB" id="A0ABD7QJX2"/>
<evidence type="ECO:0000256" key="11">
    <source>
        <dbReference type="HAMAP-Rule" id="MF_00123"/>
    </source>
</evidence>
<evidence type="ECO:0000256" key="8">
    <source>
        <dbReference type="ARBA" id="ARBA00022917"/>
    </source>
</evidence>
<comment type="catalytic activity">
    <reaction evidence="10 11">
        <text>tRNA(Arg) + L-arginine + ATP = L-arginyl-tRNA(Arg) + AMP + diphosphate</text>
        <dbReference type="Rhea" id="RHEA:20301"/>
        <dbReference type="Rhea" id="RHEA-COMP:9658"/>
        <dbReference type="Rhea" id="RHEA-COMP:9673"/>
        <dbReference type="ChEBI" id="CHEBI:30616"/>
        <dbReference type="ChEBI" id="CHEBI:32682"/>
        <dbReference type="ChEBI" id="CHEBI:33019"/>
        <dbReference type="ChEBI" id="CHEBI:78442"/>
        <dbReference type="ChEBI" id="CHEBI:78513"/>
        <dbReference type="ChEBI" id="CHEBI:456215"/>
        <dbReference type="EC" id="6.1.1.19"/>
    </reaction>
</comment>
<sequence>MNIQALLSEKVSHALIAAGAPADCEPQVRQSAKIQFGDYQANGVMAVAKKLGMAPRQLAEQVLSHLDLNGIANKVEIAGPGFINIFLDPAFLAANVSQALSAERLGVAQPQAQTIVVDYSAPNVAKEMHVGHLRSTIIGDAAVRTLEFLGHKVIRANHVGDWGTQFGMLIAWLEKQQQENAGEMALADLEGFYREAKKHYDEDEAFAERARSYVVKLQGGDEYFRQMWRQLVDITMSQNQITYDRLNVTLTRDDVMGESLYNPMLPGIVADLKAQGLAVESEGATVVFLDEYKNKDGEPMGVIIQKKDGGYLYTTTDIACAKYRYETLHADRVLYYIDSRQHQHLMQAWTIVRKAGYVPGSVPLEHHMFGMMLGKDGKPFKTRAGGTVKLADLLDEALERARRLVAEKNPDMPADELEKLANAVGIGAVKYADLSKNRTTDYIFDWDNMLAFEGNTAPYMQYAYTRVLSVFRKAEIDERALAAAPVIITEDREAQLAARLLQFEETLTVVAREGTPHVMCAYLYDLAGLFSGFYEHCPILSAESEETRNSRLKLAQLTAKTLKTGLDTLGIETVERM</sequence>
<dbReference type="InterPro" id="IPR008909">
    <property type="entry name" value="DALR_anticod-bd"/>
</dbReference>
<dbReference type="GO" id="GO:0005737">
    <property type="term" value="C:cytoplasm"/>
    <property type="evidence" value="ECO:0007669"/>
    <property type="project" value="UniProtKB-SubCell"/>
</dbReference>
<dbReference type="SUPFAM" id="SSF47323">
    <property type="entry name" value="Anticodon-binding domain of a subclass of class I aminoacyl-tRNA synthetases"/>
    <property type="match status" value="1"/>
</dbReference>
<reference evidence="15 16" key="1">
    <citation type="submission" date="2019-03" db="EMBL/GenBank/DDBJ databases">
        <title>Genomic analyses of the natural microbiome of Caenorhabditis elegans.</title>
        <authorList>
            <person name="Samuel B."/>
        </authorList>
    </citation>
    <scope>NUCLEOTIDE SEQUENCE [LARGE SCALE GENOMIC DNA]</scope>
    <source>
        <strain evidence="15 16">JUb54</strain>
    </source>
</reference>
<dbReference type="PRINTS" id="PR01038">
    <property type="entry name" value="TRNASYNTHARG"/>
</dbReference>
<gene>
    <name evidence="11" type="primary">argS</name>
    <name evidence="15" type="ORF">EC841_103160</name>
</gene>
<keyword evidence="8 11" id="KW-0648">Protein biosynthesis</keyword>
<evidence type="ECO:0000313" key="15">
    <source>
        <dbReference type="EMBL" id="TCQ73988.1"/>
    </source>
</evidence>
<dbReference type="Pfam" id="PF05746">
    <property type="entry name" value="DALR_1"/>
    <property type="match status" value="1"/>
</dbReference>
<proteinExistence type="inferred from homology"/>
<evidence type="ECO:0000256" key="10">
    <source>
        <dbReference type="ARBA" id="ARBA00049339"/>
    </source>
</evidence>
<dbReference type="GO" id="GO:0006420">
    <property type="term" value="P:arginyl-tRNA aminoacylation"/>
    <property type="evidence" value="ECO:0007669"/>
    <property type="project" value="UniProtKB-UniRule"/>
</dbReference>
<comment type="subunit">
    <text evidence="3 11">Monomer.</text>
</comment>
<dbReference type="FunFam" id="3.40.50.620:FF:000030">
    <property type="entry name" value="Arginine--tRNA ligase"/>
    <property type="match status" value="1"/>
</dbReference>
<dbReference type="Proteomes" id="UP000295263">
    <property type="component" value="Unassembled WGS sequence"/>
</dbReference>
<dbReference type="NCBIfam" id="TIGR00456">
    <property type="entry name" value="argS"/>
    <property type="match status" value="1"/>
</dbReference>
<evidence type="ECO:0000259" key="14">
    <source>
        <dbReference type="SMART" id="SM01016"/>
    </source>
</evidence>